<evidence type="ECO:0000256" key="1">
    <source>
        <dbReference type="SAM" id="Phobius"/>
    </source>
</evidence>
<keyword evidence="3" id="KW-1185">Reference proteome</keyword>
<sequence length="225" mass="24741">MQLKQLTWLEIGNGIIDLEVPIVIGAGINFAIGSLAAALRRADLIIRYGRRLRVPIFLTTIHVRTASFHLLSLVVAHPVFRPLTPTLARNLPAKAFDETTLHLHHHLRNDIVDLLSTPTTSWTVDIHRTGEAVFQDAVEVAGGLLPGHDEEGNAARPEEAALCPHTRDARGRQSAEESHTLILLDAHTARPSKTSPRANAATAHYPVILLNLWLRDTPETHIGTQ</sequence>
<keyword evidence="1" id="KW-1133">Transmembrane helix</keyword>
<dbReference type="RefSeq" id="XP_040804353.1">
    <property type="nucleotide sequence ID" value="XM_040948367.1"/>
</dbReference>
<accession>A0A8G1W258</accession>
<evidence type="ECO:0000313" key="2">
    <source>
        <dbReference type="EMBL" id="RAK80343.1"/>
    </source>
</evidence>
<dbReference type="GeneID" id="63865700"/>
<keyword evidence="1" id="KW-0472">Membrane</keyword>
<name>A0A8G1W258_9EURO</name>
<dbReference type="Proteomes" id="UP000249789">
    <property type="component" value="Unassembled WGS sequence"/>
</dbReference>
<dbReference type="VEuPathDB" id="FungiDB:BO72DRAFT_493288"/>
<gene>
    <name evidence="2" type="ORF">BO72DRAFT_493288</name>
</gene>
<reference evidence="2 3" key="1">
    <citation type="submission" date="2018-02" db="EMBL/GenBank/DDBJ databases">
        <title>The genomes of Aspergillus section Nigri reveals drivers in fungal speciation.</title>
        <authorList>
            <consortium name="DOE Joint Genome Institute"/>
            <person name="Vesth T.C."/>
            <person name="Nybo J."/>
            <person name="Theobald S."/>
            <person name="Brandl J."/>
            <person name="Frisvad J.C."/>
            <person name="Nielsen K.F."/>
            <person name="Lyhne E.K."/>
            <person name="Kogle M.E."/>
            <person name="Kuo A."/>
            <person name="Riley R."/>
            <person name="Clum A."/>
            <person name="Nolan M."/>
            <person name="Lipzen A."/>
            <person name="Salamov A."/>
            <person name="Henrissat B."/>
            <person name="Wiebenga A."/>
            <person name="De vries R.P."/>
            <person name="Grigoriev I.V."/>
            <person name="Mortensen U.H."/>
            <person name="Andersen M.R."/>
            <person name="Baker S.E."/>
        </authorList>
    </citation>
    <scope>NUCLEOTIDE SEQUENCE [LARGE SCALE GENOMIC DNA]</scope>
    <source>
        <strain evidence="2 3">CBS 313.89</strain>
    </source>
</reference>
<keyword evidence="1" id="KW-0812">Transmembrane</keyword>
<evidence type="ECO:0000313" key="3">
    <source>
        <dbReference type="Proteomes" id="UP000249789"/>
    </source>
</evidence>
<protein>
    <submittedName>
        <fullName evidence="2">Uncharacterized protein</fullName>
    </submittedName>
</protein>
<proteinExistence type="predicted"/>
<organism evidence="2 3">
    <name type="scientific">Aspergillus fijiensis CBS 313.89</name>
    <dbReference type="NCBI Taxonomy" id="1448319"/>
    <lineage>
        <taxon>Eukaryota</taxon>
        <taxon>Fungi</taxon>
        <taxon>Dikarya</taxon>
        <taxon>Ascomycota</taxon>
        <taxon>Pezizomycotina</taxon>
        <taxon>Eurotiomycetes</taxon>
        <taxon>Eurotiomycetidae</taxon>
        <taxon>Eurotiales</taxon>
        <taxon>Aspergillaceae</taxon>
        <taxon>Aspergillus</taxon>
    </lineage>
</organism>
<feature type="transmembrane region" description="Helical" evidence="1">
    <location>
        <begin position="20"/>
        <end position="40"/>
    </location>
</feature>
<dbReference type="EMBL" id="KZ824629">
    <property type="protein sequence ID" value="RAK80343.1"/>
    <property type="molecule type" value="Genomic_DNA"/>
</dbReference>
<dbReference type="AlphaFoldDB" id="A0A8G1W258"/>